<dbReference type="InterPro" id="IPR004827">
    <property type="entry name" value="bZIP"/>
</dbReference>
<gene>
    <name evidence="6" type="ORF">CALVIDRAFT_350334</name>
</gene>
<dbReference type="EMBL" id="KV417271">
    <property type="protein sequence ID" value="KZO99604.1"/>
    <property type="molecule type" value="Genomic_DNA"/>
</dbReference>
<evidence type="ECO:0000259" key="5">
    <source>
        <dbReference type="PROSITE" id="PS50217"/>
    </source>
</evidence>
<dbReference type="PROSITE" id="PS50217">
    <property type="entry name" value="BZIP"/>
    <property type="match status" value="1"/>
</dbReference>
<feature type="compositionally biased region" description="Polar residues" evidence="4">
    <location>
        <begin position="181"/>
        <end position="196"/>
    </location>
</feature>
<dbReference type="CDD" id="cd14688">
    <property type="entry name" value="bZIP_YAP"/>
    <property type="match status" value="1"/>
</dbReference>
<dbReference type="InterPro" id="IPR050936">
    <property type="entry name" value="AP-1-like"/>
</dbReference>
<dbReference type="InterPro" id="IPR023167">
    <property type="entry name" value="Yap1_redox_dom_sf"/>
</dbReference>
<dbReference type="SUPFAM" id="SSF57959">
    <property type="entry name" value="Leucine zipper domain"/>
    <property type="match status" value="1"/>
</dbReference>
<proteinExistence type="predicted"/>
<reference evidence="6 7" key="1">
    <citation type="journal article" date="2016" name="Mol. Biol. Evol.">
        <title>Comparative Genomics of Early-Diverging Mushroom-Forming Fungi Provides Insights into the Origins of Lignocellulose Decay Capabilities.</title>
        <authorList>
            <person name="Nagy L.G."/>
            <person name="Riley R."/>
            <person name="Tritt A."/>
            <person name="Adam C."/>
            <person name="Daum C."/>
            <person name="Floudas D."/>
            <person name="Sun H."/>
            <person name="Yadav J.S."/>
            <person name="Pangilinan J."/>
            <person name="Larsson K.H."/>
            <person name="Matsuura K."/>
            <person name="Barry K."/>
            <person name="Labutti K."/>
            <person name="Kuo R."/>
            <person name="Ohm R.A."/>
            <person name="Bhattacharya S.S."/>
            <person name="Shirouzu T."/>
            <person name="Yoshinaga Y."/>
            <person name="Martin F.M."/>
            <person name="Grigoriev I.V."/>
            <person name="Hibbett D.S."/>
        </authorList>
    </citation>
    <scope>NUCLEOTIDE SEQUENCE [LARGE SCALE GENOMIC DNA]</scope>
    <source>
        <strain evidence="6 7">TUFC12733</strain>
    </source>
</reference>
<dbReference type="Proteomes" id="UP000076738">
    <property type="component" value="Unassembled WGS sequence"/>
</dbReference>
<dbReference type="GO" id="GO:0005737">
    <property type="term" value="C:cytoplasm"/>
    <property type="evidence" value="ECO:0007669"/>
    <property type="project" value="UniProtKB-SubCell"/>
</dbReference>
<evidence type="ECO:0000313" key="7">
    <source>
        <dbReference type="Proteomes" id="UP000076738"/>
    </source>
</evidence>
<feature type="compositionally biased region" description="Polar residues" evidence="4">
    <location>
        <begin position="1"/>
        <end position="13"/>
    </location>
</feature>
<evidence type="ECO:0000256" key="2">
    <source>
        <dbReference type="ARBA" id="ARBA00004496"/>
    </source>
</evidence>
<dbReference type="InterPro" id="IPR013910">
    <property type="entry name" value="TF_PAP1"/>
</dbReference>
<dbReference type="Gene3D" id="1.20.5.170">
    <property type="match status" value="1"/>
</dbReference>
<evidence type="ECO:0000256" key="1">
    <source>
        <dbReference type="ARBA" id="ARBA00004123"/>
    </source>
</evidence>
<dbReference type="GO" id="GO:0090575">
    <property type="term" value="C:RNA polymerase II transcription regulator complex"/>
    <property type="evidence" value="ECO:0007669"/>
    <property type="project" value="TreeGrafter"/>
</dbReference>
<dbReference type="PANTHER" id="PTHR40621:SF6">
    <property type="entry name" value="AP-1-LIKE TRANSCRIPTION FACTOR YAP1-RELATED"/>
    <property type="match status" value="1"/>
</dbReference>
<protein>
    <recommendedName>
        <fullName evidence="5">BZIP domain-containing protein</fullName>
    </recommendedName>
</protein>
<dbReference type="SUPFAM" id="SSF111430">
    <property type="entry name" value="YAP1 redox domain"/>
    <property type="match status" value="1"/>
</dbReference>
<feature type="compositionally biased region" description="Basic and acidic residues" evidence="4">
    <location>
        <begin position="123"/>
        <end position="179"/>
    </location>
</feature>
<feature type="region of interest" description="Disordered" evidence="4">
    <location>
        <begin position="1"/>
        <end position="252"/>
    </location>
</feature>
<dbReference type="AlphaFoldDB" id="A0A167QBG4"/>
<accession>A0A167QBG4</accession>
<feature type="compositionally biased region" description="Polar residues" evidence="4">
    <location>
        <begin position="222"/>
        <end position="252"/>
    </location>
</feature>
<feature type="compositionally biased region" description="Basic and acidic residues" evidence="4">
    <location>
        <begin position="103"/>
        <end position="113"/>
    </location>
</feature>
<keyword evidence="3" id="KW-0539">Nucleus</keyword>
<dbReference type="PANTHER" id="PTHR40621">
    <property type="entry name" value="TRANSCRIPTION FACTOR KAPC-RELATED"/>
    <property type="match status" value="1"/>
</dbReference>
<dbReference type="GO" id="GO:0033554">
    <property type="term" value="P:cellular response to stress"/>
    <property type="evidence" value="ECO:0007669"/>
    <property type="project" value="UniProtKB-ARBA"/>
</dbReference>
<dbReference type="GO" id="GO:0000976">
    <property type="term" value="F:transcription cis-regulatory region binding"/>
    <property type="evidence" value="ECO:0007669"/>
    <property type="project" value="InterPro"/>
</dbReference>
<feature type="compositionally biased region" description="Polar residues" evidence="4">
    <location>
        <begin position="37"/>
        <end position="50"/>
    </location>
</feature>
<dbReference type="STRING" id="1330018.A0A167QBG4"/>
<dbReference type="PROSITE" id="PS00036">
    <property type="entry name" value="BZIP_BASIC"/>
    <property type="match status" value="1"/>
</dbReference>
<dbReference type="OrthoDB" id="2593073at2759"/>
<feature type="compositionally biased region" description="Low complexity" evidence="4">
    <location>
        <begin position="207"/>
        <end position="221"/>
    </location>
</feature>
<evidence type="ECO:0000256" key="3">
    <source>
        <dbReference type="ARBA" id="ARBA00023242"/>
    </source>
</evidence>
<evidence type="ECO:0000256" key="4">
    <source>
        <dbReference type="SAM" id="MobiDB-lite"/>
    </source>
</evidence>
<keyword evidence="7" id="KW-1185">Reference proteome</keyword>
<dbReference type="GO" id="GO:0001228">
    <property type="term" value="F:DNA-binding transcription activator activity, RNA polymerase II-specific"/>
    <property type="evidence" value="ECO:0007669"/>
    <property type="project" value="TreeGrafter"/>
</dbReference>
<dbReference type="Gene3D" id="1.10.238.100">
    <property type="entry name" value="YAP1 redox domain. Chain B"/>
    <property type="match status" value="1"/>
</dbReference>
<evidence type="ECO:0000313" key="6">
    <source>
        <dbReference type="EMBL" id="KZO99604.1"/>
    </source>
</evidence>
<dbReference type="Pfam" id="PF00170">
    <property type="entry name" value="bZIP_1"/>
    <property type="match status" value="1"/>
</dbReference>
<dbReference type="SMART" id="SM00338">
    <property type="entry name" value="BRLZ"/>
    <property type="match status" value="1"/>
</dbReference>
<dbReference type="Pfam" id="PF08601">
    <property type="entry name" value="PAP1"/>
    <property type="match status" value="1"/>
</dbReference>
<dbReference type="InterPro" id="IPR046347">
    <property type="entry name" value="bZIP_sf"/>
</dbReference>
<organism evidence="6 7">
    <name type="scientific">Calocera viscosa (strain TUFC12733)</name>
    <dbReference type="NCBI Taxonomy" id="1330018"/>
    <lineage>
        <taxon>Eukaryota</taxon>
        <taxon>Fungi</taxon>
        <taxon>Dikarya</taxon>
        <taxon>Basidiomycota</taxon>
        <taxon>Agaricomycotina</taxon>
        <taxon>Dacrymycetes</taxon>
        <taxon>Dacrymycetales</taxon>
        <taxon>Dacrymycetaceae</taxon>
        <taxon>Calocera</taxon>
    </lineage>
</organism>
<feature type="domain" description="BZIP" evidence="5">
    <location>
        <begin position="126"/>
        <end position="189"/>
    </location>
</feature>
<name>A0A167QBG4_CALVF</name>
<comment type="subcellular location">
    <subcellularLocation>
        <location evidence="2">Cytoplasm</location>
    </subcellularLocation>
    <subcellularLocation>
        <location evidence="1">Nucleus</location>
    </subcellularLocation>
</comment>
<feature type="compositionally biased region" description="Basic and acidic residues" evidence="4">
    <location>
        <begin position="66"/>
        <end position="86"/>
    </location>
</feature>
<sequence>MSSALVQNSQATGNPWDFPASFAGLNDGDFLAMLEKQVNQHPLTQQSYTLTPPLSEEDSSPSPPHSDGERTNTHTPDDNHKRKVSPDDDDDLDDEQPAHKSHRDSMDGPDNKKANRRKSTGGQKDESRLMKRKEQNRAAQRAFRERKEKHTAQLEDRVASLEAEKAETQNENENLKDLLNRLQTENQLLKQGQFTFSMPGPNKRPSSDGSSDSSPAASSSSNGQEPVFSQTSPPIDMSSNNPIFNASEPSLTSASDTNLSMFGSFPVTPTWTTLATAPQYTSYRDPVYDRIFGGAGDISPYATRGDEEGEGLVNLEELFGEDFGDLMPIVGDFSPVAEAVLGPIDATMRDDSAAAPLPSVQGAHDPQQEHGDCPRTKEDITHMIANHAPQTFGPPLADLVPPFVPPAAAAAAEKDELCPIAADLGLTTPLSKADPNVPHVPIGEAWNQDCDIDELCSLLKEKARCGGDLPVIEKPTLGNILQKMGTQRTA</sequence>